<evidence type="ECO:0000313" key="1">
    <source>
        <dbReference type="EMBL" id="SEN23568.1"/>
    </source>
</evidence>
<dbReference type="EMBL" id="FOBF01000023">
    <property type="protein sequence ID" value="SEN23568.1"/>
    <property type="molecule type" value="Genomic_DNA"/>
</dbReference>
<organism evidence="1 2">
    <name type="scientific">Nonomuraea pusilla</name>
    <dbReference type="NCBI Taxonomy" id="46177"/>
    <lineage>
        <taxon>Bacteria</taxon>
        <taxon>Bacillati</taxon>
        <taxon>Actinomycetota</taxon>
        <taxon>Actinomycetes</taxon>
        <taxon>Streptosporangiales</taxon>
        <taxon>Streptosporangiaceae</taxon>
        <taxon>Nonomuraea</taxon>
    </lineage>
</organism>
<name>A0A1H8EXU3_9ACTN</name>
<dbReference type="AlphaFoldDB" id="A0A1H8EXU3"/>
<gene>
    <name evidence="1" type="ORF">SAMN05660976_07126</name>
</gene>
<evidence type="ECO:0000313" key="2">
    <source>
        <dbReference type="Proteomes" id="UP000198953"/>
    </source>
</evidence>
<accession>A0A1H8EXU3</accession>
<dbReference type="STRING" id="46177.SAMN05660976_07126"/>
<proteinExistence type="predicted"/>
<reference evidence="1 2" key="1">
    <citation type="submission" date="2016-10" db="EMBL/GenBank/DDBJ databases">
        <authorList>
            <person name="de Groot N.N."/>
        </authorList>
    </citation>
    <scope>NUCLEOTIDE SEQUENCE [LARGE SCALE GENOMIC DNA]</scope>
    <source>
        <strain evidence="1 2">DSM 43357</strain>
    </source>
</reference>
<dbReference type="RefSeq" id="WP_091104909.1">
    <property type="nucleotide sequence ID" value="NZ_BBZG01000002.1"/>
</dbReference>
<protein>
    <submittedName>
        <fullName evidence="1">Uncharacterized protein</fullName>
    </submittedName>
</protein>
<sequence>METVPTAPPAEPEPAFWRSQNGGRVFVMLLPAIGIALRGNGNHCDYRARFTLSTSLTGPELTAYYDKAKIEGVEGGRPSITVWMPEPSKRSAYTFGGFSADVAIVELYDGTPAGFDLRCR</sequence>
<dbReference type="OrthoDB" id="3539377at2"/>
<keyword evidence="2" id="KW-1185">Reference proteome</keyword>
<dbReference type="Proteomes" id="UP000198953">
    <property type="component" value="Unassembled WGS sequence"/>
</dbReference>